<dbReference type="PANTHER" id="PTHR11014">
    <property type="entry name" value="PEPTIDASE M20 FAMILY MEMBER"/>
    <property type="match status" value="1"/>
</dbReference>
<dbReference type="AlphaFoldDB" id="A0A6A3ACM1"/>
<proteinExistence type="predicted"/>
<protein>
    <submittedName>
        <fullName evidence="2">Aldolase superfamily protein isoform 1</fullName>
    </submittedName>
</protein>
<feature type="transmembrane region" description="Helical" evidence="1">
    <location>
        <begin position="68"/>
        <end position="91"/>
    </location>
</feature>
<reference evidence="2" key="1">
    <citation type="submission" date="2019-09" db="EMBL/GenBank/DDBJ databases">
        <title>Draft genome information of white flower Hibiscus syriacus.</title>
        <authorList>
            <person name="Kim Y.-M."/>
        </authorList>
    </citation>
    <scope>NUCLEOTIDE SEQUENCE [LARGE SCALE GENOMIC DNA]</scope>
    <source>
        <strain evidence="2">YM2019G1</strain>
    </source>
</reference>
<accession>A0A6A3ACM1</accession>
<keyword evidence="1" id="KW-1133">Transmembrane helix</keyword>
<dbReference type="GO" id="GO:0009694">
    <property type="term" value="P:jasmonic acid metabolic process"/>
    <property type="evidence" value="ECO:0007669"/>
    <property type="project" value="TreeGrafter"/>
</dbReference>
<keyword evidence="1" id="KW-0472">Membrane</keyword>
<comment type="caution">
    <text evidence="2">The sequence shown here is derived from an EMBL/GenBank/DDBJ whole genome shotgun (WGS) entry which is preliminary data.</text>
</comment>
<dbReference type="InterPro" id="IPR002933">
    <property type="entry name" value="Peptidase_M20"/>
</dbReference>
<dbReference type="PANTHER" id="PTHR11014:SF62">
    <property type="entry name" value="IAA-AMINO ACID HYDROLASE ILR1-LIKE 6"/>
    <property type="match status" value="1"/>
</dbReference>
<dbReference type="Pfam" id="PF01546">
    <property type="entry name" value="Peptidase_M20"/>
    <property type="match status" value="1"/>
</dbReference>
<evidence type="ECO:0000313" key="2">
    <source>
        <dbReference type="EMBL" id="KAE8701776.1"/>
    </source>
</evidence>
<sequence>MIIRAWTGTGGPPSVSIPVDMDARQIQEGVEWEHKSKVTGKMHACGHDAHVAHLVLLKYLEHLFEVLLTWHLTVVNPLLLLLIRLLLLHLYREGTTTRSHNRLGFVRNSVRTSTVWQCDEPISRKSIKVEKEIWGFSTRLGALSMANEGESWQVPSEVLVGIGRHSYWYQRSRSPDTGDGDPGFFLAIWDKRWMGTVILLFQPPEEAGNGAKRMIRDGALENMEAIFALSVVVSFETLSAEDKASAQPSLT</sequence>
<evidence type="ECO:0000313" key="3">
    <source>
        <dbReference type="Proteomes" id="UP000436088"/>
    </source>
</evidence>
<dbReference type="GO" id="GO:0016787">
    <property type="term" value="F:hydrolase activity"/>
    <property type="evidence" value="ECO:0007669"/>
    <property type="project" value="InterPro"/>
</dbReference>
<dbReference type="InterPro" id="IPR017439">
    <property type="entry name" value="Amidohydrolase"/>
</dbReference>
<keyword evidence="1" id="KW-0812">Transmembrane</keyword>
<dbReference type="Proteomes" id="UP000436088">
    <property type="component" value="Unassembled WGS sequence"/>
</dbReference>
<dbReference type="Gene3D" id="3.40.630.10">
    <property type="entry name" value="Zn peptidases"/>
    <property type="match status" value="2"/>
</dbReference>
<organism evidence="2 3">
    <name type="scientific">Hibiscus syriacus</name>
    <name type="common">Rose of Sharon</name>
    <dbReference type="NCBI Taxonomy" id="106335"/>
    <lineage>
        <taxon>Eukaryota</taxon>
        <taxon>Viridiplantae</taxon>
        <taxon>Streptophyta</taxon>
        <taxon>Embryophyta</taxon>
        <taxon>Tracheophyta</taxon>
        <taxon>Spermatophyta</taxon>
        <taxon>Magnoliopsida</taxon>
        <taxon>eudicotyledons</taxon>
        <taxon>Gunneridae</taxon>
        <taxon>Pentapetalae</taxon>
        <taxon>rosids</taxon>
        <taxon>malvids</taxon>
        <taxon>Malvales</taxon>
        <taxon>Malvaceae</taxon>
        <taxon>Malvoideae</taxon>
        <taxon>Hibiscus</taxon>
    </lineage>
</organism>
<evidence type="ECO:0000256" key="1">
    <source>
        <dbReference type="SAM" id="Phobius"/>
    </source>
</evidence>
<dbReference type="SUPFAM" id="SSF53187">
    <property type="entry name" value="Zn-dependent exopeptidases"/>
    <property type="match status" value="2"/>
</dbReference>
<keyword evidence="3" id="KW-1185">Reference proteome</keyword>
<name>A0A6A3ACM1_HIBSY</name>
<gene>
    <name evidence="2" type="ORF">F3Y22_tig00110505pilonHSYRG00132</name>
</gene>
<dbReference type="EMBL" id="VEPZ02001014">
    <property type="protein sequence ID" value="KAE8701776.1"/>
    <property type="molecule type" value="Genomic_DNA"/>
</dbReference>